<accession>A0AAW2YSQ0</accession>
<evidence type="ECO:0000313" key="2">
    <source>
        <dbReference type="Proteomes" id="UP001431209"/>
    </source>
</evidence>
<gene>
    <name evidence="1" type="ORF">AKO1_007190</name>
</gene>
<name>A0AAW2YSQ0_9EUKA</name>
<keyword evidence="2" id="KW-1185">Reference proteome</keyword>
<proteinExistence type="predicted"/>
<protein>
    <submittedName>
        <fullName evidence="1">Cc2d1b</fullName>
    </submittedName>
</protein>
<dbReference type="Proteomes" id="UP001431209">
    <property type="component" value="Unassembled WGS sequence"/>
</dbReference>
<evidence type="ECO:0000313" key="1">
    <source>
        <dbReference type="EMBL" id="KAL0480230.1"/>
    </source>
</evidence>
<comment type="caution">
    <text evidence="1">The sequence shown here is derived from an EMBL/GenBank/DDBJ whole genome shotgun (WGS) entry which is preliminary data.</text>
</comment>
<dbReference type="AlphaFoldDB" id="A0AAW2YSQ0"/>
<dbReference type="EMBL" id="JAOPGA020000642">
    <property type="protein sequence ID" value="KAL0480230.1"/>
    <property type="molecule type" value="Genomic_DNA"/>
</dbReference>
<reference evidence="1 2" key="1">
    <citation type="submission" date="2024-03" db="EMBL/GenBank/DDBJ databases">
        <title>The Acrasis kona genome and developmental transcriptomes reveal deep origins of eukaryotic multicellular pathways.</title>
        <authorList>
            <person name="Sheikh S."/>
            <person name="Fu C.-J."/>
            <person name="Brown M.W."/>
            <person name="Baldauf S.L."/>
        </authorList>
    </citation>
    <scope>NUCLEOTIDE SEQUENCE [LARGE SCALE GENOMIC DNA]</scope>
    <source>
        <strain evidence="1 2">ATCC MYA-3509</strain>
    </source>
</reference>
<sequence>MDSIMDEDEVFVPIKNPFTENNTENFPSLTQFLDATIEHDQSMDEEEATKSHISLNLSIDTLAKVKPADISNVEVFLAQKDVEDEIEEGHQERREIEDTEYFLNRSVLLLREEELSPQSRLGTRTVLYDESREKQIQTALSIDPTHSIQYRRYHEEEVDGVIQIFDSSMSLRDDEDTIQTPKRKGDNHLAPHNDIMFFSPIPIKGGAPQIMMTPNHFMSPIISNNRNMMHTPQFTSPILKTTKNTVIDTPQFRFDLDHASPLTPEKSTVEYNSALKKVAKKLTFTSKNVGEQCQSSDEELEEKQLPVYDAIKRGAVTMSRGQFADLEGNVGINLTASETDKQNGRTSSFKKTVTFAHLSPDSSLVSYHCGNCMSDVSFYSTTSAAHNNSQECHICRSKRISLSVSSVQSTFDSSLHSTPSIHHNQSYMRYSLPMRATLGSPYSKPLSPSNYEYLKKRYLNF</sequence>
<organism evidence="1 2">
    <name type="scientific">Acrasis kona</name>
    <dbReference type="NCBI Taxonomy" id="1008807"/>
    <lineage>
        <taxon>Eukaryota</taxon>
        <taxon>Discoba</taxon>
        <taxon>Heterolobosea</taxon>
        <taxon>Tetramitia</taxon>
        <taxon>Eutetramitia</taxon>
        <taxon>Acrasidae</taxon>
        <taxon>Acrasis</taxon>
    </lineage>
</organism>